<feature type="compositionally biased region" description="Low complexity" evidence="1">
    <location>
        <begin position="435"/>
        <end position="446"/>
    </location>
</feature>
<evidence type="ECO:0000313" key="3">
    <source>
        <dbReference type="Proteomes" id="UP001157109"/>
    </source>
</evidence>
<sequence>MPQTLAAAAPVADAPVGGSLLVAVAAAMSDEAIIGFEDCLTLVDALVALDREGAAALPVHGRDVADVLVLTQQSIAFLTTLQAAAVQVLTAATAEQKVGDRYGPDHDPSPAALGRIEGRARRAVLDEAVATLGWDPDRRALMNRLANGAAERTQVAARLLGEGVLTPEMVRVLTSRRSEHLTDPQLAWLTRHVAGLTHPCAPELAAAAAGTPADAAPGGVPFRRCGARAVLRARAAQARREALVEATGWTVGDWVDPELPALSWVVFRDRFDQGLAWLLDEDPDVAGDREQAMAERRVSSRLHPDGTGEVNVTGDAAAVAAAHNRIHQMARRARQLGDPRTMGQLGADLALGLLLHGHHPNHPDHPVSCHGDPSRPAETNSDAPVRAGSAGADAGSDTSAAGAGSDICAAGAGSDICAAADPCSGARSSDTPMRAGSAAADGATTAMSPGVQTRRAPMRGATATSPRVSPRPVRMRASTATLP</sequence>
<evidence type="ECO:0000256" key="1">
    <source>
        <dbReference type="SAM" id="MobiDB-lite"/>
    </source>
</evidence>
<feature type="region of interest" description="Disordered" evidence="1">
    <location>
        <begin position="356"/>
        <end position="402"/>
    </location>
</feature>
<gene>
    <name evidence="2" type="ORF">GCM10025862_27750</name>
</gene>
<feature type="compositionally biased region" description="Low complexity" evidence="1">
    <location>
        <begin position="387"/>
        <end position="402"/>
    </location>
</feature>
<feature type="compositionally biased region" description="Basic and acidic residues" evidence="1">
    <location>
        <begin position="361"/>
        <end position="375"/>
    </location>
</feature>
<feature type="region of interest" description="Disordered" evidence="1">
    <location>
        <begin position="422"/>
        <end position="483"/>
    </location>
</feature>
<dbReference type="Proteomes" id="UP001157109">
    <property type="component" value="Unassembled WGS sequence"/>
</dbReference>
<name>A0ABQ6HQL6_9MICO</name>
<accession>A0ABQ6HQL6</accession>
<comment type="caution">
    <text evidence="2">The sequence shown here is derived from an EMBL/GenBank/DDBJ whole genome shotgun (WGS) entry which is preliminary data.</text>
</comment>
<proteinExistence type="predicted"/>
<dbReference type="RefSeq" id="WP_284284695.1">
    <property type="nucleotide sequence ID" value="NZ_BSUJ01000001.1"/>
</dbReference>
<reference evidence="3" key="1">
    <citation type="journal article" date="2019" name="Int. J. Syst. Evol. Microbiol.">
        <title>The Global Catalogue of Microorganisms (GCM) 10K type strain sequencing project: providing services to taxonomists for standard genome sequencing and annotation.</title>
        <authorList>
            <consortium name="The Broad Institute Genomics Platform"/>
            <consortium name="The Broad Institute Genome Sequencing Center for Infectious Disease"/>
            <person name="Wu L."/>
            <person name="Ma J."/>
        </authorList>
    </citation>
    <scope>NUCLEOTIDE SEQUENCE [LARGE SCALE GENOMIC DNA]</scope>
    <source>
        <strain evidence="3">NBRC 105830</strain>
    </source>
</reference>
<organism evidence="2 3">
    <name type="scientific">Arsenicicoccus piscis</name>
    <dbReference type="NCBI Taxonomy" id="673954"/>
    <lineage>
        <taxon>Bacteria</taxon>
        <taxon>Bacillati</taxon>
        <taxon>Actinomycetota</taxon>
        <taxon>Actinomycetes</taxon>
        <taxon>Micrococcales</taxon>
        <taxon>Intrasporangiaceae</taxon>
        <taxon>Arsenicicoccus</taxon>
    </lineage>
</organism>
<evidence type="ECO:0000313" key="2">
    <source>
        <dbReference type="EMBL" id="GMA20754.1"/>
    </source>
</evidence>
<keyword evidence="3" id="KW-1185">Reference proteome</keyword>
<dbReference type="EMBL" id="BSUJ01000001">
    <property type="protein sequence ID" value="GMA20754.1"/>
    <property type="molecule type" value="Genomic_DNA"/>
</dbReference>
<evidence type="ECO:0008006" key="4">
    <source>
        <dbReference type="Google" id="ProtNLM"/>
    </source>
</evidence>
<protein>
    <recommendedName>
        <fullName evidence="4">DUF222 domain-containing protein</fullName>
    </recommendedName>
</protein>